<dbReference type="EC" id="2.4.1.255" evidence="3"/>
<evidence type="ECO:0000259" key="9">
    <source>
        <dbReference type="Pfam" id="PF13844"/>
    </source>
</evidence>
<dbReference type="AlphaFoldDB" id="A0A1D8AVZ7"/>
<dbReference type="InterPro" id="IPR019734">
    <property type="entry name" value="TPR_rpt"/>
</dbReference>
<evidence type="ECO:0000256" key="1">
    <source>
        <dbReference type="ARBA" id="ARBA00004922"/>
    </source>
</evidence>
<comment type="pathway">
    <text evidence="1">Protein modification; protein glycosylation.</text>
</comment>
<dbReference type="STRING" id="1838286.Verru16b_02154"/>
<accession>A0A1D8AVZ7</accession>
<sequence>MPTTADRPAVLPLSALLERCLLAADLYAESPDQPEFTAKLNLARHEAASAIILLGQNTPAEVKAVIDLQRKLAASGATDAVVDAADLDLAEQLLASGPMGLLAAMVVVPASQWPGAPALADVPPGLWPAYTAWLFHAPQGFCAVGQAEAYGAHYLRRLQELADAAAAKPDALQVKAALQVFATLNNTIALYFTTDSLRRHMELRGRLLTAAARVDRRTSFPATPRAGRRLRVGFVNRHFGSQTETYTTLPTFEHLDPARFEVQLFTHHDRGTALEQYAAARAGAHTVLPEKLEEQLKVLRAAALDVVVFGTNVTAVCHEVTRLALHRVAPLQVVNNSSYTTTGLPEIDLYVSGTATEHADAPAHFTERLALLQGPAHAFNYEADRQPPVGCWTRAALGFPQEAVVFVSAANIHKIIPEMRVAWARLLAAVPGSRLLLHPFTLNWSSTLSTKRFCAEFDAVLAAHGVASDRLVVSSVRFPSRCDVGELLKVGDLYLDTFPFAGANSLIDPLDSGLPVVTQEGDSFRSSMGAALLRQLGLAELIAPDAASYHDLCVRLAGDPVARAALRARITAVMECQPLFLDPLAASDGFGAVLEQAYDELAARGREAFRRDNRPIVGPEVFSTAFRQARGRALLAEGEATRATDYFLNAVQQDGRNPSLWHDLADALRRSDRIDEAVQALQTCLQLDSHHLAGWQLLAELSESLGHAELLTEARGMLATLQAGPSGDPALCVA</sequence>
<keyword evidence="6" id="KW-0677">Repeat</keyword>
<dbReference type="Gene3D" id="3.40.50.11380">
    <property type="match status" value="1"/>
</dbReference>
<keyword evidence="4" id="KW-0328">Glycosyltransferase</keyword>
<name>A0A1D8AVZ7_9BACT</name>
<dbReference type="SMART" id="SM00028">
    <property type="entry name" value="TPR"/>
    <property type="match status" value="2"/>
</dbReference>
<dbReference type="Gene3D" id="1.25.40.10">
    <property type="entry name" value="Tetratricopeptide repeat domain"/>
    <property type="match status" value="1"/>
</dbReference>
<dbReference type="InterPro" id="IPR029489">
    <property type="entry name" value="OGT/SEC/SPY_C"/>
</dbReference>
<dbReference type="Pfam" id="PF14559">
    <property type="entry name" value="TPR_19"/>
    <property type="match status" value="1"/>
</dbReference>
<reference evidence="10 11" key="1">
    <citation type="submission" date="2016-06" db="EMBL/GenBank/DDBJ databases">
        <title>Three novel species with peptidoglycan cell walls form the new genus Lacunisphaera gen. nov. in the family Opitutaceae of the verrucomicrobial subdivision 4.</title>
        <authorList>
            <person name="Rast P."/>
            <person name="Gloeckner I."/>
            <person name="Jogler M."/>
            <person name="Boedeker C."/>
            <person name="Jeske O."/>
            <person name="Wiegand S."/>
            <person name="Reinhardt R."/>
            <person name="Schumann P."/>
            <person name="Rohde M."/>
            <person name="Spring S."/>
            <person name="Gloeckner F.O."/>
            <person name="Jogler C."/>
        </authorList>
    </citation>
    <scope>NUCLEOTIDE SEQUENCE [LARGE SCALE GENOMIC DNA]</scope>
    <source>
        <strain evidence="10 11">IG16b</strain>
    </source>
</reference>
<dbReference type="PANTHER" id="PTHR44835">
    <property type="entry name" value="UDP-N-ACETYLGLUCOSAMINE--PEPTIDE N-ACETYLGLUCOSAMINYLTRANSFERASE SPINDLY-RELATED"/>
    <property type="match status" value="1"/>
</dbReference>
<keyword evidence="11" id="KW-1185">Reference proteome</keyword>
<evidence type="ECO:0000313" key="11">
    <source>
        <dbReference type="Proteomes" id="UP000095228"/>
    </source>
</evidence>
<keyword evidence="7 8" id="KW-0802">TPR repeat</keyword>
<evidence type="ECO:0000256" key="5">
    <source>
        <dbReference type="ARBA" id="ARBA00022679"/>
    </source>
</evidence>
<dbReference type="Gene3D" id="3.40.50.2000">
    <property type="entry name" value="Glycogen Phosphorylase B"/>
    <property type="match status" value="1"/>
</dbReference>
<evidence type="ECO:0000313" key="10">
    <source>
        <dbReference type="EMBL" id="AOS45078.1"/>
    </source>
</evidence>
<dbReference type="GO" id="GO:0097363">
    <property type="term" value="F:protein O-acetylglucosaminyltransferase activity"/>
    <property type="evidence" value="ECO:0007669"/>
    <property type="project" value="UniProtKB-EC"/>
</dbReference>
<feature type="repeat" description="TPR" evidence="8">
    <location>
        <begin position="658"/>
        <end position="691"/>
    </location>
</feature>
<evidence type="ECO:0000256" key="4">
    <source>
        <dbReference type="ARBA" id="ARBA00022676"/>
    </source>
</evidence>
<dbReference type="SUPFAM" id="SSF48452">
    <property type="entry name" value="TPR-like"/>
    <property type="match status" value="1"/>
</dbReference>
<dbReference type="Pfam" id="PF13844">
    <property type="entry name" value="Glyco_transf_41"/>
    <property type="match status" value="1"/>
</dbReference>
<comment type="similarity">
    <text evidence="2">Belongs to the glycosyltransferase 41 family. O-GlcNAc transferase subfamily.</text>
</comment>
<dbReference type="RefSeq" id="WP_069962268.1">
    <property type="nucleotide sequence ID" value="NZ_CP016094.1"/>
</dbReference>
<evidence type="ECO:0000256" key="7">
    <source>
        <dbReference type="ARBA" id="ARBA00022803"/>
    </source>
</evidence>
<dbReference type="InterPro" id="IPR051939">
    <property type="entry name" value="Glycosyltr_41/O-GlcNAc_trsf"/>
</dbReference>
<evidence type="ECO:0000256" key="3">
    <source>
        <dbReference type="ARBA" id="ARBA00011970"/>
    </source>
</evidence>
<organism evidence="10 11">
    <name type="scientific">Lacunisphaera limnophila</name>
    <dbReference type="NCBI Taxonomy" id="1838286"/>
    <lineage>
        <taxon>Bacteria</taxon>
        <taxon>Pseudomonadati</taxon>
        <taxon>Verrucomicrobiota</taxon>
        <taxon>Opitutia</taxon>
        <taxon>Opitutales</taxon>
        <taxon>Opitutaceae</taxon>
        <taxon>Lacunisphaera</taxon>
    </lineage>
</organism>
<dbReference type="InterPro" id="IPR011990">
    <property type="entry name" value="TPR-like_helical_dom_sf"/>
</dbReference>
<dbReference type="EMBL" id="CP016094">
    <property type="protein sequence ID" value="AOS45078.1"/>
    <property type="molecule type" value="Genomic_DNA"/>
</dbReference>
<dbReference type="PROSITE" id="PS50005">
    <property type="entry name" value="TPR"/>
    <property type="match status" value="1"/>
</dbReference>
<dbReference type="PANTHER" id="PTHR44835:SF1">
    <property type="entry name" value="PROTEIN O-GLCNAC TRANSFERASE"/>
    <property type="match status" value="1"/>
</dbReference>
<dbReference type="OrthoDB" id="191736at2"/>
<evidence type="ECO:0000256" key="8">
    <source>
        <dbReference type="PROSITE-ProRule" id="PRU00339"/>
    </source>
</evidence>
<dbReference type="KEGG" id="obg:Verru16b_02154"/>
<evidence type="ECO:0000256" key="2">
    <source>
        <dbReference type="ARBA" id="ARBA00005386"/>
    </source>
</evidence>
<gene>
    <name evidence="10" type="ORF">Verru16b_02154</name>
</gene>
<evidence type="ECO:0000256" key="6">
    <source>
        <dbReference type="ARBA" id="ARBA00022737"/>
    </source>
</evidence>
<proteinExistence type="inferred from homology"/>
<feature type="domain" description="O-GlcNAc transferase C-terminal" evidence="9">
    <location>
        <begin position="393"/>
        <end position="580"/>
    </location>
</feature>
<protein>
    <recommendedName>
        <fullName evidence="3">protein O-GlcNAc transferase</fullName>
        <ecNumber evidence="3">2.4.1.255</ecNumber>
    </recommendedName>
</protein>
<keyword evidence="5" id="KW-0808">Transferase</keyword>
<dbReference type="Proteomes" id="UP000095228">
    <property type="component" value="Chromosome"/>
</dbReference>